<name>A0AAN7CBX0_9PEZI</name>
<dbReference type="Pfam" id="PF03661">
    <property type="entry name" value="TMEM33_Pom33"/>
    <property type="match status" value="1"/>
</dbReference>
<dbReference type="InterPro" id="IPR051281">
    <property type="entry name" value="Dual-spec_lipid-protein_phosph"/>
</dbReference>
<accession>A0AAN7CBX0</accession>
<dbReference type="GO" id="GO:0005886">
    <property type="term" value="C:plasma membrane"/>
    <property type="evidence" value="ECO:0007669"/>
    <property type="project" value="TreeGrafter"/>
</dbReference>
<dbReference type="Gene3D" id="3.90.190.10">
    <property type="entry name" value="Protein tyrosine phosphatase superfamily"/>
    <property type="match status" value="1"/>
</dbReference>
<dbReference type="AlphaFoldDB" id="A0AAN7CBX0"/>
<evidence type="ECO:0000256" key="1">
    <source>
        <dbReference type="ARBA" id="ARBA00013015"/>
    </source>
</evidence>
<organism evidence="7 8">
    <name type="scientific">Achaetomium macrosporum</name>
    <dbReference type="NCBI Taxonomy" id="79813"/>
    <lineage>
        <taxon>Eukaryota</taxon>
        <taxon>Fungi</taxon>
        <taxon>Dikarya</taxon>
        <taxon>Ascomycota</taxon>
        <taxon>Pezizomycotina</taxon>
        <taxon>Sordariomycetes</taxon>
        <taxon>Sordariomycetidae</taxon>
        <taxon>Sordariales</taxon>
        <taxon>Chaetomiaceae</taxon>
        <taxon>Achaetomium</taxon>
    </lineage>
</organism>
<dbReference type="PROSITE" id="PS50056">
    <property type="entry name" value="TYR_PHOSPHATASE_2"/>
    <property type="match status" value="1"/>
</dbReference>
<evidence type="ECO:0000256" key="4">
    <source>
        <dbReference type="SAM" id="Phobius"/>
    </source>
</evidence>
<dbReference type="GO" id="GO:0005829">
    <property type="term" value="C:cytosol"/>
    <property type="evidence" value="ECO:0007669"/>
    <property type="project" value="TreeGrafter"/>
</dbReference>
<keyword evidence="4" id="KW-0472">Membrane</keyword>
<dbReference type="InterPro" id="IPR029021">
    <property type="entry name" value="Prot-tyrosine_phosphatase-like"/>
</dbReference>
<dbReference type="EC" id="3.1.3.67" evidence="1"/>
<dbReference type="InterPro" id="IPR016130">
    <property type="entry name" value="Tyr_Pase_AS"/>
</dbReference>
<dbReference type="PANTHER" id="PTHR12305">
    <property type="entry name" value="PHOSPHATASE WITH HOMOLOGY TO TENSIN"/>
    <property type="match status" value="1"/>
</dbReference>
<dbReference type="PROSITE" id="PS00383">
    <property type="entry name" value="TYR_PHOSPHATASE_1"/>
    <property type="match status" value="1"/>
</dbReference>
<feature type="compositionally biased region" description="Basic and acidic residues" evidence="3">
    <location>
        <begin position="417"/>
        <end position="432"/>
    </location>
</feature>
<dbReference type="Proteomes" id="UP001303760">
    <property type="component" value="Unassembled WGS sequence"/>
</dbReference>
<feature type="domain" description="Tyrosine specific protein phosphatases" evidence="5">
    <location>
        <begin position="413"/>
        <end position="476"/>
    </location>
</feature>
<dbReference type="GO" id="GO:0016314">
    <property type="term" value="F:phosphatidylinositol-3,4,5-trisphosphate 3-phosphatase activity"/>
    <property type="evidence" value="ECO:0007669"/>
    <property type="project" value="UniProtKB-EC"/>
</dbReference>
<keyword evidence="2" id="KW-0378">Hydrolase</keyword>
<feature type="region of interest" description="Disordered" evidence="3">
    <location>
        <begin position="394"/>
        <end position="433"/>
    </location>
</feature>
<dbReference type="PROSITE" id="PS51181">
    <property type="entry name" value="PPASE_TENSIN"/>
    <property type="match status" value="1"/>
</dbReference>
<feature type="region of interest" description="Disordered" evidence="3">
    <location>
        <begin position="585"/>
        <end position="686"/>
    </location>
</feature>
<dbReference type="GO" id="GO:0043491">
    <property type="term" value="P:phosphatidylinositol 3-kinase/protein kinase B signal transduction"/>
    <property type="evidence" value="ECO:0007669"/>
    <property type="project" value="TreeGrafter"/>
</dbReference>
<dbReference type="PANTHER" id="PTHR12305:SF81">
    <property type="entry name" value="PHOSPHATIDYLINOSITOL 3,4,5-TRISPHOSPHATE 3-PHOSPHATASE AND DUAL-SPECIFICITY PROTEIN PHOSPHATASE PTEN"/>
    <property type="match status" value="1"/>
</dbReference>
<feature type="compositionally biased region" description="Basic and acidic residues" evidence="3">
    <location>
        <begin position="593"/>
        <end position="603"/>
    </location>
</feature>
<dbReference type="GO" id="GO:0051896">
    <property type="term" value="P:regulation of phosphatidylinositol 3-kinase/protein kinase B signal transduction"/>
    <property type="evidence" value="ECO:0007669"/>
    <property type="project" value="TreeGrafter"/>
</dbReference>
<feature type="compositionally biased region" description="Polar residues" evidence="3">
    <location>
        <begin position="665"/>
        <end position="674"/>
    </location>
</feature>
<proteinExistence type="predicted"/>
<dbReference type="GO" id="GO:0004725">
    <property type="term" value="F:protein tyrosine phosphatase activity"/>
    <property type="evidence" value="ECO:0007669"/>
    <property type="project" value="TreeGrafter"/>
</dbReference>
<keyword evidence="4" id="KW-0812">Transmembrane</keyword>
<evidence type="ECO:0000313" key="8">
    <source>
        <dbReference type="Proteomes" id="UP001303760"/>
    </source>
</evidence>
<gene>
    <name evidence="7" type="ORF">C8A03DRAFT_43713</name>
</gene>
<reference evidence="7" key="2">
    <citation type="submission" date="2023-05" db="EMBL/GenBank/DDBJ databases">
        <authorList>
            <consortium name="Lawrence Berkeley National Laboratory"/>
            <person name="Steindorff A."/>
            <person name="Hensen N."/>
            <person name="Bonometti L."/>
            <person name="Westerberg I."/>
            <person name="Brannstrom I.O."/>
            <person name="Guillou S."/>
            <person name="Cros-Aarteil S."/>
            <person name="Calhoun S."/>
            <person name="Haridas S."/>
            <person name="Kuo A."/>
            <person name="Mondo S."/>
            <person name="Pangilinan J."/>
            <person name="Riley R."/>
            <person name="Labutti K."/>
            <person name="Andreopoulos B."/>
            <person name="Lipzen A."/>
            <person name="Chen C."/>
            <person name="Yanf M."/>
            <person name="Daum C."/>
            <person name="Ng V."/>
            <person name="Clum A."/>
            <person name="Ohm R."/>
            <person name="Martin F."/>
            <person name="Silar P."/>
            <person name="Natvig D."/>
            <person name="Lalanne C."/>
            <person name="Gautier V."/>
            <person name="Ament-Velasquez S.L."/>
            <person name="Kruys A."/>
            <person name="Hutchinson M.I."/>
            <person name="Powell A.J."/>
            <person name="Barry K."/>
            <person name="Miller A.N."/>
            <person name="Grigoriev I.V."/>
            <person name="Debuchy R."/>
            <person name="Gladieux P."/>
            <person name="Thoren M.H."/>
            <person name="Johannesson H."/>
        </authorList>
    </citation>
    <scope>NUCLEOTIDE SEQUENCE</scope>
    <source>
        <strain evidence="7">CBS 532.94</strain>
    </source>
</reference>
<keyword evidence="4" id="KW-1133">Transmembrane helix</keyword>
<dbReference type="SUPFAM" id="SSF52799">
    <property type="entry name" value="(Phosphotyrosine protein) phosphatases II"/>
    <property type="match status" value="1"/>
</dbReference>
<dbReference type="CDD" id="cd14497">
    <property type="entry name" value="PTP_PTEN-like"/>
    <property type="match status" value="1"/>
</dbReference>
<feature type="transmembrane region" description="Helical" evidence="4">
    <location>
        <begin position="98"/>
        <end position="121"/>
    </location>
</feature>
<dbReference type="InterPro" id="IPR000340">
    <property type="entry name" value="Dual-sp_phosphatase_cat-dom"/>
</dbReference>
<dbReference type="SMART" id="SM00404">
    <property type="entry name" value="PTPc_motif"/>
    <property type="match status" value="1"/>
</dbReference>
<dbReference type="EMBL" id="MU860091">
    <property type="protein sequence ID" value="KAK4238537.1"/>
    <property type="molecule type" value="Genomic_DNA"/>
</dbReference>
<protein>
    <recommendedName>
        <fullName evidence="1">phosphatidylinositol-3,4,5-trisphosphate 3-phosphatase</fullName>
        <ecNumber evidence="1">3.1.3.67</ecNumber>
    </recommendedName>
</protein>
<dbReference type="InterPro" id="IPR005344">
    <property type="entry name" value="TMEM33/Pom33"/>
</dbReference>
<evidence type="ECO:0000259" key="6">
    <source>
        <dbReference type="PROSITE" id="PS51181"/>
    </source>
</evidence>
<feature type="region of interest" description="Disordered" evidence="3">
    <location>
        <begin position="800"/>
        <end position="932"/>
    </location>
</feature>
<reference evidence="7" key="1">
    <citation type="journal article" date="2023" name="Mol. Phylogenet. Evol.">
        <title>Genome-scale phylogeny and comparative genomics of the fungal order Sordariales.</title>
        <authorList>
            <person name="Hensen N."/>
            <person name="Bonometti L."/>
            <person name="Westerberg I."/>
            <person name="Brannstrom I.O."/>
            <person name="Guillou S."/>
            <person name="Cros-Aarteil S."/>
            <person name="Calhoun S."/>
            <person name="Haridas S."/>
            <person name="Kuo A."/>
            <person name="Mondo S."/>
            <person name="Pangilinan J."/>
            <person name="Riley R."/>
            <person name="LaButti K."/>
            <person name="Andreopoulos B."/>
            <person name="Lipzen A."/>
            <person name="Chen C."/>
            <person name="Yan M."/>
            <person name="Daum C."/>
            <person name="Ng V."/>
            <person name="Clum A."/>
            <person name="Steindorff A."/>
            <person name="Ohm R.A."/>
            <person name="Martin F."/>
            <person name="Silar P."/>
            <person name="Natvig D.O."/>
            <person name="Lalanne C."/>
            <person name="Gautier V."/>
            <person name="Ament-Velasquez S.L."/>
            <person name="Kruys A."/>
            <person name="Hutchinson M.I."/>
            <person name="Powell A.J."/>
            <person name="Barry K."/>
            <person name="Miller A.N."/>
            <person name="Grigoriev I.V."/>
            <person name="Debuchy R."/>
            <person name="Gladieux P."/>
            <person name="Hiltunen Thoren M."/>
            <person name="Johannesson H."/>
        </authorList>
    </citation>
    <scope>NUCLEOTIDE SEQUENCE</scope>
    <source>
        <strain evidence="7">CBS 532.94</strain>
    </source>
</reference>
<feature type="domain" description="Phosphatase tensin-type" evidence="6">
    <location>
        <begin position="286"/>
        <end position="504"/>
    </location>
</feature>
<feature type="transmembrane region" description="Helical" evidence="4">
    <location>
        <begin position="52"/>
        <end position="70"/>
    </location>
</feature>
<sequence length="932" mass="101660">MAPPPSADLPLGQRLQRIASTLQCTHAVLLLCVFRYSFSWIRMNYYGGMAQFCYRFAFISAAATYAIVVYKTWRARQKTGAKQAGGLLGYLADENVQYLAMALIWLFMPQYPLALVPYAIYSTFHVATYIRATLIPTIIPPQKINLPEGASPNAKQQYAPHPGSEAIGAFVKRYYDSSMSVVASLEILLWIRLLLSAILFQRRSWILFAVYTAFLRARFAQSSHVQSSFAQLEARIDNLIGAHGTPPVARQVWDGVKGTARQFHTATDVNNNSGMASILRQIVAGPRAKHQETGLDLCYVTSNIIATSGPSQTYPQRAYRNPLDRLVSFLDSKHADGWAIWEFRAEGTGYPDEAVHGRISHYPWPDHHPPPFRIVPVVMGGMRNWLRGGEIHKVSAGRDNSSGGDAKGWGDNEEVEDGKKEGTREKEGEERKKAKRVVVVHCKAGKGRSGTMACSYLIAECGWTPEDALARFTERRMRPGFGAGVSIPSQLRWISYVDRWTKGGKKYVDRPVEIVEVHVWGLRHGVKLSVEGFVDEGKKIRPFHTFKGEERIVVEGDAPGGGGMVDMVQDMAGYGVKTTMDDKGEVAEDADYEGIKKGVDNNTKDSGNGNGDGKDENTLPKNLKKSRTADLMRKLSSRKQSSSPNLNKLGKNGPRSKTIAMPDSCQASFSTASVPGSDERRTQSTASLQQTYTFASPSEPGGQAVIFKPASPIYIPSSDVCISVERRNRAPANLGLTMVTAVAHVWFNAFFEGNGPEQDGKADESGVFEIEWDKMDGLKGSSQKGTRALERLSVVWRVPGTGAAGREGEETALPGVTVNEPGVDSPVPQMEAADWRGGSAEDSTADKHLGLRMEDPDSREVSKASSVKSQEIGEGGAAVKEEAEVEDTASLEGVKVSGPTGEEVLDETAVEQSSSPPEVTGGNDEAVVKRSS</sequence>
<comment type="caution">
    <text evidence="7">The sequence shown here is derived from an EMBL/GenBank/DDBJ whole genome shotgun (WGS) entry which is preliminary data.</text>
</comment>
<keyword evidence="8" id="KW-1185">Reference proteome</keyword>
<dbReference type="GO" id="GO:0046856">
    <property type="term" value="P:phosphatidylinositol dephosphorylation"/>
    <property type="evidence" value="ECO:0007669"/>
    <property type="project" value="TreeGrafter"/>
</dbReference>
<evidence type="ECO:0000256" key="3">
    <source>
        <dbReference type="SAM" id="MobiDB-lite"/>
    </source>
</evidence>
<feature type="compositionally biased region" description="Basic and acidic residues" evidence="3">
    <location>
        <begin position="844"/>
        <end position="862"/>
    </location>
</feature>
<dbReference type="InterPro" id="IPR029023">
    <property type="entry name" value="Tensin_phosphatase"/>
</dbReference>
<dbReference type="GO" id="GO:0005634">
    <property type="term" value="C:nucleus"/>
    <property type="evidence" value="ECO:0007669"/>
    <property type="project" value="TreeGrafter"/>
</dbReference>
<dbReference type="GO" id="GO:0042995">
    <property type="term" value="C:cell projection"/>
    <property type="evidence" value="ECO:0007669"/>
    <property type="project" value="TreeGrafter"/>
</dbReference>
<dbReference type="InterPro" id="IPR003595">
    <property type="entry name" value="Tyr_Pase_cat"/>
</dbReference>
<evidence type="ECO:0000256" key="2">
    <source>
        <dbReference type="ARBA" id="ARBA00022801"/>
    </source>
</evidence>
<evidence type="ECO:0000259" key="5">
    <source>
        <dbReference type="PROSITE" id="PS50056"/>
    </source>
</evidence>
<evidence type="ECO:0000313" key="7">
    <source>
        <dbReference type="EMBL" id="KAK4238537.1"/>
    </source>
</evidence>
<dbReference type="Pfam" id="PF00782">
    <property type="entry name" value="DSPc"/>
    <property type="match status" value="1"/>
</dbReference>
<dbReference type="InterPro" id="IPR000387">
    <property type="entry name" value="Tyr_Pase_dom"/>
</dbReference>